<dbReference type="Gene3D" id="3.40.50.150">
    <property type="entry name" value="Vaccinia Virus protein VP39"/>
    <property type="match status" value="1"/>
</dbReference>
<dbReference type="SUPFAM" id="SSF53335">
    <property type="entry name" value="S-adenosyl-L-methionine-dependent methyltransferases"/>
    <property type="match status" value="1"/>
</dbReference>
<evidence type="ECO:0000313" key="2">
    <source>
        <dbReference type="EMBL" id="GGM67144.1"/>
    </source>
</evidence>
<keyword evidence="2" id="KW-0808">Transferase</keyword>
<feature type="domain" description="Methyltransferase type 11" evidence="1">
    <location>
        <begin position="38"/>
        <end position="115"/>
    </location>
</feature>
<organism evidence="2 3">
    <name type="scientific">Thermogymnomonas acidicola</name>
    <dbReference type="NCBI Taxonomy" id="399579"/>
    <lineage>
        <taxon>Archaea</taxon>
        <taxon>Methanobacteriati</taxon>
        <taxon>Thermoplasmatota</taxon>
        <taxon>Thermoplasmata</taxon>
        <taxon>Thermoplasmatales</taxon>
        <taxon>Thermogymnomonas</taxon>
    </lineage>
</organism>
<name>A0AA37F8W2_9ARCH</name>
<accession>A0AA37F8W2</accession>
<proteinExistence type="predicted"/>
<dbReference type="RefSeq" id="WP_188679482.1">
    <property type="nucleotide sequence ID" value="NZ_BMNY01000001.1"/>
</dbReference>
<dbReference type="GO" id="GO:0008757">
    <property type="term" value="F:S-adenosylmethionine-dependent methyltransferase activity"/>
    <property type="evidence" value="ECO:0007669"/>
    <property type="project" value="InterPro"/>
</dbReference>
<keyword evidence="3" id="KW-1185">Reference proteome</keyword>
<sequence length="192" mass="21855">MEGQHKFDYARISEMRSRYVPDAAVLSAVLPGPSDTIIDVGSGDGYYSILFSRFASKVYAVERDRDAARYIEDRVKGGGVKNVDVWNTDICEVFPEVQFNKVFFSNSFHDLRCREGLIDVLLNRSRPGLQVTFVEFKKVESIGPPLEVRIADNELATLMTGRGFRLVRKAYLEIHYIHTYELQGHGDNKKTL</sequence>
<evidence type="ECO:0000259" key="1">
    <source>
        <dbReference type="Pfam" id="PF08241"/>
    </source>
</evidence>
<comment type="caution">
    <text evidence="2">The sequence shown here is derived from an EMBL/GenBank/DDBJ whole genome shotgun (WGS) entry which is preliminary data.</text>
</comment>
<dbReference type="InterPro" id="IPR029063">
    <property type="entry name" value="SAM-dependent_MTases_sf"/>
</dbReference>
<dbReference type="GO" id="GO:0032259">
    <property type="term" value="P:methylation"/>
    <property type="evidence" value="ECO:0007669"/>
    <property type="project" value="UniProtKB-KW"/>
</dbReference>
<dbReference type="AlphaFoldDB" id="A0AA37F8W2"/>
<reference evidence="2" key="1">
    <citation type="journal article" date="2014" name="Int. J. Syst. Evol. Microbiol.">
        <title>Complete genome sequence of Corynebacterium casei LMG S-19264T (=DSM 44701T), isolated from a smear-ripened cheese.</title>
        <authorList>
            <consortium name="US DOE Joint Genome Institute (JGI-PGF)"/>
            <person name="Walter F."/>
            <person name="Albersmeier A."/>
            <person name="Kalinowski J."/>
            <person name="Ruckert C."/>
        </authorList>
    </citation>
    <scope>NUCLEOTIDE SEQUENCE</scope>
    <source>
        <strain evidence="2">JCM 13583</strain>
    </source>
</reference>
<dbReference type="EMBL" id="BMNY01000001">
    <property type="protein sequence ID" value="GGM67144.1"/>
    <property type="molecule type" value="Genomic_DNA"/>
</dbReference>
<gene>
    <name evidence="2" type="ORF">GCM10007108_01480</name>
</gene>
<reference evidence="2" key="2">
    <citation type="submission" date="2022-09" db="EMBL/GenBank/DDBJ databases">
        <authorList>
            <person name="Sun Q."/>
            <person name="Ohkuma M."/>
        </authorList>
    </citation>
    <scope>NUCLEOTIDE SEQUENCE</scope>
    <source>
        <strain evidence="2">JCM 13583</strain>
    </source>
</reference>
<dbReference type="Pfam" id="PF08241">
    <property type="entry name" value="Methyltransf_11"/>
    <property type="match status" value="1"/>
</dbReference>
<dbReference type="CDD" id="cd02440">
    <property type="entry name" value="AdoMet_MTases"/>
    <property type="match status" value="1"/>
</dbReference>
<dbReference type="Proteomes" id="UP000632195">
    <property type="component" value="Unassembled WGS sequence"/>
</dbReference>
<protein>
    <submittedName>
        <fullName evidence="2">SAM-dependent methyltransferase</fullName>
    </submittedName>
</protein>
<evidence type="ECO:0000313" key="3">
    <source>
        <dbReference type="Proteomes" id="UP000632195"/>
    </source>
</evidence>
<keyword evidence="2" id="KW-0489">Methyltransferase</keyword>
<dbReference type="InterPro" id="IPR013216">
    <property type="entry name" value="Methyltransf_11"/>
</dbReference>